<sequence>MKALSQALAKNPIFYVSRDVERAIGLTNNLPGYYIISNYSSFAKRCADHNQNIFLTKNKRILDSWELLENVAVKNFIKQHQTVKTRPRILVFKNTFQIEKICAQNNWILLNPPALLSGQIEEKISQAKWLGKLKKYFPPFKIQECAQIKFTGRPFILQFNRSHTGSGTILITGRKQLDLIKQKFPLRPAKTAQYIHGPLFTNNIAVWDGHLLSGNISYQITGLKPFTDNKFATIGNDWKLPAKILTSAQIKQYHKIVQAVGRRMIASGWRGLFGIDVVADARSGRLYLVEINARQPASASYESSLQSNKLNSSTNLPDKKSVWTKNDFCSIFQAHLAGLLKLRYNNCQIVKINSGAQIVRRITADRRKIKSKAIIQRRDLDLNIIKYDNNKPGADNLRIQTNEALMQLHNKFNQLGKQIINLLSDIK</sequence>
<evidence type="ECO:0008006" key="3">
    <source>
        <dbReference type="Google" id="ProtNLM"/>
    </source>
</evidence>
<evidence type="ECO:0000313" key="2">
    <source>
        <dbReference type="Proteomes" id="UP000231183"/>
    </source>
</evidence>
<protein>
    <recommendedName>
        <fullName evidence="3">ATP-grasp domain-containing protein</fullName>
    </recommendedName>
</protein>
<reference evidence="2" key="1">
    <citation type="submission" date="2017-09" db="EMBL/GenBank/DDBJ databases">
        <title>Depth-based differentiation of microbial function through sediment-hosted aquifers and enrichment of novel symbionts in the deep terrestrial subsurface.</title>
        <authorList>
            <person name="Probst A.J."/>
            <person name="Ladd B."/>
            <person name="Jarett J.K."/>
            <person name="Geller-Mcgrath D.E."/>
            <person name="Sieber C.M.K."/>
            <person name="Emerson J.B."/>
            <person name="Anantharaman K."/>
            <person name="Thomas B.C."/>
            <person name="Malmstrom R."/>
            <person name="Stieglmeier M."/>
            <person name="Klingl A."/>
            <person name="Woyke T."/>
            <person name="Ryan C.M."/>
            <person name="Banfield J.F."/>
        </authorList>
    </citation>
    <scope>NUCLEOTIDE SEQUENCE [LARGE SCALE GENOMIC DNA]</scope>
</reference>
<dbReference type="EMBL" id="PFBX01000006">
    <property type="protein sequence ID" value="PIT87793.1"/>
    <property type="molecule type" value="Genomic_DNA"/>
</dbReference>
<dbReference type="Proteomes" id="UP000231183">
    <property type="component" value="Unassembled WGS sequence"/>
</dbReference>
<dbReference type="Gene3D" id="3.30.470.20">
    <property type="entry name" value="ATP-grasp fold, B domain"/>
    <property type="match status" value="1"/>
</dbReference>
<name>A0A2M6W4S5_9BACT</name>
<proteinExistence type="predicted"/>
<dbReference type="SUPFAM" id="SSF56059">
    <property type="entry name" value="Glutathione synthetase ATP-binding domain-like"/>
    <property type="match status" value="1"/>
</dbReference>
<accession>A0A2M6W4S5</accession>
<gene>
    <name evidence="1" type="ORF">COU31_01025</name>
</gene>
<organism evidence="1 2">
    <name type="scientific">Candidatus Magasanikbacteria bacterium CG10_big_fil_rev_8_21_14_0_10_40_10</name>
    <dbReference type="NCBI Taxonomy" id="1974648"/>
    <lineage>
        <taxon>Bacteria</taxon>
        <taxon>Candidatus Magasanikiibacteriota</taxon>
    </lineage>
</organism>
<dbReference type="AlphaFoldDB" id="A0A2M6W4S5"/>
<comment type="caution">
    <text evidence="1">The sequence shown here is derived from an EMBL/GenBank/DDBJ whole genome shotgun (WGS) entry which is preliminary data.</text>
</comment>
<evidence type="ECO:0000313" key="1">
    <source>
        <dbReference type="EMBL" id="PIT87793.1"/>
    </source>
</evidence>